<name>A0A644YX03_9ZZZZ</name>
<evidence type="ECO:0000259" key="3">
    <source>
        <dbReference type="PROSITE" id="PS50943"/>
    </source>
</evidence>
<gene>
    <name evidence="4" type="ORF">SDC9_78943</name>
</gene>
<feature type="transmembrane region" description="Helical" evidence="2">
    <location>
        <begin position="175"/>
        <end position="194"/>
    </location>
</feature>
<dbReference type="PROSITE" id="PS50943">
    <property type="entry name" value="HTH_CROC1"/>
    <property type="match status" value="1"/>
</dbReference>
<feature type="transmembrane region" description="Helical" evidence="2">
    <location>
        <begin position="123"/>
        <end position="144"/>
    </location>
</feature>
<keyword evidence="1" id="KW-0238">DNA-binding</keyword>
<feature type="domain" description="HTH cro/C1-type" evidence="3">
    <location>
        <begin position="12"/>
        <end position="66"/>
    </location>
</feature>
<dbReference type="GO" id="GO:0003677">
    <property type="term" value="F:DNA binding"/>
    <property type="evidence" value="ECO:0007669"/>
    <property type="project" value="UniProtKB-KW"/>
</dbReference>
<dbReference type="SUPFAM" id="SSF47413">
    <property type="entry name" value="lambda repressor-like DNA-binding domains"/>
    <property type="match status" value="1"/>
</dbReference>
<reference evidence="4" key="1">
    <citation type="submission" date="2019-08" db="EMBL/GenBank/DDBJ databases">
        <authorList>
            <person name="Kucharzyk K."/>
            <person name="Murdoch R.W."/>
            <person name="Higgins S."/>
            <person name="Loffler F."/>
        </authorList>
    </citation>
    <scope>NUCLEOTIDE SEQUENCE</scope>
</reference>
<sequence>MEDLKPAISKNIIELRKTMNWTQAELAQKLNYSDKAVSKWERAESIPDVAVLKEIADLFHVRLDYLLEVEHDERDDSLLIISGHTKRNRLIVTLLSASLVFLIATILFVVLELFKAPMAVPTWMVYVYAVPVLCIVLLVFNSIWGRGKVNYVIITALVWSILLAVYLTFLSWHIWLIFVIGIPGQIIILLWSRFKFIRK</sequence>
<dbReference type="EMBL" id="VSSQ01006344">
    <property type="protein sequence ID" value="MPM32381.1"/>
    <property type="molecule type" value="Genomic_DNA"/>
</dbReference>
<dbReference type="PANTHER" id="PTHR46558">
    <property type="entry name" value="TRACRIPTIONAL REGULATORY PROTEIN-RELATED-RELATED"/>
    <property type="match status" value="1"/>
</dbReference>
<dbReference type="CDD" id="cd00093">
    <property type="entry name" value="HTH_XRE"/>
    <property type="match status" value="1"/>
</dbReference>
<keyword evidence="2" id="KW-0812">Transmembrane</keyword>
<feature type="transmembrane region" description="Helical" evidence="2">
    <location>
        <begin position="90"/>
        <end position="111"/>
    </location>
</feature>
<dbReference type="InterPro" id="IPR010982">
    <property type="entry name" value="Lambda_DNA-bd_dom_sf"/>
</dbReference>
<keyword evidence="2" id="KW-1133">Transmembrane helix</keyword>
<evidence type="ECO:0000313" key="4">
    <source>
        <dbReference type="EMBL" id="MPM32381.1"/>
    </source>
</evidence>
<keyword evidence="2" id="KW-0472">Membrane</keyword>
<dbReference type="Gene3D" id="1.10.260.40">
    <property type="entry name" value="lambda repressor-like DNA-binding domains"/>
    <property type="match status" value="1"/>
</dbReference>
<dbReference type="AlphaFoldDB" id="A0A644YX03"/>
<evidence type="ECO:0000256" key="1">
    <source>
        <dbReference type="ARBA" id="ARBA00023125"/>
    </source>
</evidence>
<evidence type="ECO:0000256" key="2">
    <source>
        <dbReference type="SAM" id="Phobius"/>
    </source>
</evidence>
<feature type="transmembrane region" description="Helical" evidence="2">
    <location>
        <begin position="151"/>
        <end position="169"/>
    </location>
</feature>
<dbReference type="SMART" id="SM00530">
    <property type="entry name" value="HTH_XRE"/>
    <property type="match status" value="1"/>
</dbReference>
<comment type="caution">
    <text evidence="4">The sequence shown here is derived from an EMBL/GenBank/DDBJ whole genome shotgun (WGS) entry which is preliminary data.</text>
</comment>
<accession>A0A644YX03</accession>
<protein>
    <recommendedName>
        <fullName evidence="3">HTH cro/C1-type domain-containing protein</fullName>
    </recommendedName>
</protein>
<proteinExistence type="predicted"/>
<dbReference type="InterPro" id="IPR001387">
    <property type="entry name" value="Cro/C1-type_HTH"/>
</dbReference>
<organism evidence="4">
    <name type="scientific">bioreactor metagenome</name>
    <dbReference type="NCBI Taxonomy" id="1076179"/>
    <lineage>
        <taxon>unclassified sequences</taxon>
        <taxon>metagenomes</taxon>
        <taxon>ecological metagenomes</taxon>
    </lineage>
</organism>
<dbReference type="PANTHER" id="PTHR46558:SF11">
    <property type="entry name" value="HTH-TYPE TRANSCRIPTIONAL REGULATOR XRE"/>
    <property type="match status" value="1"/>
</dbReference>
<dbReference type="Pfam" id="PF01381">
    <property type="entry name" value="HTH_3"/>
    <property type="match status" value="1"/>
</dbReference>